<sequence length="271" mass="29049">VVSHNDLFQGLAAGRNGIAYATGGDSDKVLALKLQDDKVRVVRQYRLQWQKFPSSQYPYTYQGNHGRKPYHFYPDSVAVGPTGRHLYVTGMLANSLARIDIRSGKTRYVNVGPYPFAVILADGGRRLAVSDWAGSGVTILSRRNLKVLGTVPTGPAVGPRTVAAGVHPTAMTSADHGPYIWVANANDDALVEVDTRALKAVRVIADNPYPGAPPGSYPDALAVADGHLFVANAGNDDVAVYDPDTGRRLGLIPTGWYPSALTIAHRSLYVA</sequence>
<organism evidence="1">
    <name type="scientific">mine drainage metagenome</name>
    <dbReference type="NCBI Taxonomy" id="410659"/>
    <lineage>
        <taxon>unclassified sequences</taxon>
        <taxon>metagenomes</taxon>
        <taxon>ecological metagenomes</taxon>
    </lineage>
</organism>
<dbReference type="InterPro" id="IPR015943">
    <property type="entry name" value="WD40/YVTN_repeat-like_dom_sf"/>
</dbReference>
<dbReference type="PANTHER" id="PTHR47197:SF3">
    <property type="entry name" value="DIHYDRO-HEME D1 DEHYDROGENASE"/>
    <property type="match status" value="1"/>
</dbReference>
<gene>
    <name evidence="1" type="ORF">B2A_06402</name>
</gene>
<reference evidence="1" key="2">
    <citation type="journal article" date="2014" name="ISME J.">
        <title>Microbial stratification in low pH oxic and suboxic macroscopic growths along an acid mine drainage.</title>
        <authorList>
            <person name="Mendez-Garcia C."/>
            <person name="Mesa V."/>
            <person name="Sprenger R.R."/>
            <person name="Richter M."/>
            <person name="Diez M.S."/>
            <person name="Solano J."/>
            <person name="Bargiela R."/>
            <person name="Golyshina O.V."/>
            <person name="Manteca A."/>
            <person name="Ramos J.L."/>
            <person name="Gallego J.R."/>
            <person name="Llorente I."/>
            <person name="Martins Dos Santos V.A."/>
            <person name="Jensen O.N."/>
            <person name="Pelaez A.I."/>
            <person name="Sanchez J."/>
            <person name="Ferrer M."/>
        </authorList>
    </citation>
    <scope>NUCLEOTIDE SEQUENCE</scope>
</reference>
<proteinExistence type="predicted"/>
<dbReference type="SUPFAM" id="SSF50974">
    <property type="entry name" value="Nitrous oxide reductase, N-terminal domain"/>
    <property type="match status" value="1"/>
</dbReference>
<dbReference type="InterPro" id="IPR051200">
    <property type="entry name" value="Host-pathogen_enzymatic-act"/>
</dbReference>
<feature type="non-terminal residue" evidence="1">
    <location>
        <position position="271"/>
    </location>
</feature>
<reference evidence="1" key="1">
    <citation type="submission" date="2013-08" db="EMBL/GenBank/DDBJ databases">
        <authorList>
            <person name="Mendez C."/>
            <person name="Richter M."/>
            <person name="Ferrer M."/>
            <person name="Sanchez J."/>
        </authorList>
    </citation>
    <scope>NUCLEOTIDE SEQUENCE</scope>
</reference>
<dbReference type="Gene3D" id="2.130.10.10">
    <property type="entry name" value="YVTN repeat-like/Quinoprotein amine dehydrogenase"/>
    <property type="match status" value="2"/>
</dbReference>
<dbReference type="EMBL" id="AUZZ01004527">
    <property type="protein sequence ID" value="EQD52881.1"/>
    <property type="molecule type" value="Genomic_DNA"/>
</dbReference>
<accession>T0ZXC8</accession>
<protein>
    <submittedName>
        <fullName evidence="1">40-residue YVTN family beta-propeller repeat protein</fullName>
    </submittedName>
</protein>
<feature type="non-terminal residue" evidence="1">
    <location>
        <position position="1"/>
    </location>
</feature>
<dbReference type="InterPro" id="IPR011045">
    <property type="entry name" value="N2O_reductase_N"/>
</dbReference>
<evidence type="ECO:0000313" key="1">
    <source>
        <dbReference type="EMBL" id="EQD52881.1"/>
    </source>
</evidence>
<dbReference type="PANTHER" id="PTHR47197">
    <property type="entry name" value="PROTEIN NIRF"/>
    <property type="match status" value="1"/>
</dbReference>
<dbReference type="AlphaFoldDB" id="T0ZXC8"/>
<comment type="caution">
    <text evidence="1">The sequence shown here is derived from an EMBL/GenBank/DDBJ whole genome shotgun (WGS) entry which is preliminary data.</text>
</comment>
<name>T0ZXC8_9ZZZZ</name>